<evidence type="ECO:0000313" key="9">
    <source>
        <dbReference type="Proteomes" id="UP001152799"/>
    </source>
</evidence>
<dbReference type="Proteomes" id="UP001152799">
    <property type="component" value="Chromosome 3"/>
</dbReference>
<evidence type="ECO:0000256" key="6">
    <source>
        <dbReference type="RuleBase" id="RU003690"/>
    </source>
</evidence>
<comment type="subunit">
    <text evidence="2">Homodimer.</text>
</comment>
<proteinExistence type="inferred from homology"/>
<accession>A0A9N9MRL1</accession>
<keyword evidence="4" id="KW-0325">Glycoprotein</keyword>
<dbReference type="GO" id="GO:0008422">
    <property type="term" value="F:beta-glucosidase activity"/>
    <property type="evidence" value="ECO:0007669"/>
    <property type="project" value="TreeGrafter"/>
</dbReference>
<dbReference type="AlphaFoldDB" id="A0A9N9MRL1"/>
<evidence type="ECO:0000256" key="1">
    <source>
        <dbReference type="ARBA" id="ARBA00010838"/>
    </source>
</evidence>
<keyword evidence="9" id="KW-1185">Reference proteome</keyword>
<dbReference type="GO" id="GO:0005975">
    <property type="term" value="P:carbohydrate metabolic process"/>
    <property type="evidence" value="ECO:0007669"/>
    <property type="project" value="InterPro"/>
</dbReference>
<dbReference type="OrthoDB" id="65569at2759"/>
<sequence>MLKCVLLIASLVTSSLAVKKIPDHFLLGTGTSAFQVEGAWNEGGKGPSLWDTYLHNQNATENGDVACDSYHKWQEDVANAKALGLDFYRFSISWPRILPNGTLNNINQEGIDYYLNLIQALKAENIEPMVTIYHWDMPQHIYELGGFLNPQFVDYFEDFSRLVYKLYGSYIKYWLTFNEPSLICQGGYGMGIMAPGLLLNGDGIYQCGYVLLKAHARAYRVYDEEFRAQYNGQVGLVVNFQWAEPASNSTLDLEAQERYTEFELGFWVNPIYLGNWPQVMIDRISNRSKLEGLSRSRLPSFTQEEIEYINGTHDFFAINTYGVYQVKYAPEPAISYPSYTFDLGVDIVNDTTYYNPKGVRDMVNYISQKYQPNGIIITENGKPSEDTLEDMDRINLIRDYLGNLIDALVEDKVNVFGYSIWSLMDNFEWGSYKSKFGIIRVDFDSPNRTRTWKESAKWYQNVIATRILDDA</sequence>
<reference evidence="8" key="1">
    <citation type="submission" date="2022-01" db="EMBL/GenBank/DDBJ databases">
        <authorList>
            <person name="King R."/>
        </authorList>
    </citation>
    <scope>NUCLEOTIDE SEQUENCE</scope>
</reference>
<keyword evidence="5" id="KW-0326">Glycosidase</keyword>
<dbReference type="FunFam" id="3.20.20.80:FF:000013">
    <property type="entry name" value="lactase-phlorizin hydrolase"/>
    <property type="match status" value="1"/>
</dbReference>
<dbReference type="EMBL" id="OU892279">
    <property type="protein sequence ID" value="CAG9765665.1"/>
    <property type="molecule type" value="Genomic_DNA"/>
</dbReference>
<dbReference type="PANTHER" id="PTHR10353:SF36">
    <property type="entry name" value="LP05116P"/>
    <property type="match status" value="1"/>
</dbReference>
<comment type="similarity">
    <text evidence="1 6">Belongs to the glycosyl hydrolase 1 family.</text>
</comment>
<keyword evidence="7" id="KW-0732">Signal</keyword>
<evidence type="ECO:0000256" key="2">
    <source>
        <dbReference type="ARBA" id="ARBA00011738"/>
    </source>
</evidence>
<name>A0A9N9MRL1_9CUCU</name>
<dbReference type="InterPro" id="IPR001360">
    <property type="entry name" value="Glyco_hydro_1"/>
</dbReference>
<dbReference type="PRINTS" id="PR00131">
    <property type="entry name" value="GLHYDRLASE1"/>
</dbReference>
<dbReference type="InterPro" id="IPR017853">
    <property type="entry name" value="GH"/>
</dbReference>
<evidence type="ECO:0000256" key="4">
    <source>
        <dbReference type="ARBA" id="ARBA00023180"/>
    </source>
</evidence>
<evidence type="ECO:0000256" key="3">
    <source>
        <dbReference type="ARBA" id="ARBA00022801"/>
    </source>
</evidence>
<protein>
    <recommendedName>
        <fullName evidence="10">Beta-glucosidase</fullName>
    </recommendedName>
</protein>
<dbReference type="PANTHER" id="PTHR10353">
    <property type="entry name" value="GLYCOSYL HYDROLASE"/>
    <property type="match status" value="1"/>
</dbReference>
<dbReference type="Gene3D" id="3.20.20.80">
    <property type="entry name" value="Glycosidases"/>
    <property type="match status" value="1"/>
</dbReference>
<gene>
    <name evidence="8" type="ORF">CEUTPL_LOCUS6270</name>
</gene>
<feature type="chain" id="PRO_5040279768" description="Beta-glucosidase" evidence="7">
    <location>
        <begin position="18"/>
        <end position="471"/>
    </location>
</feature>
<organism evidence="8 9">
    <name type="scientific">Ceutorhynchus assimilis</name>
    <name type="common">cabbage seed weevil</name>
    <dbReference type="NCBI Taxonomy" id="467358"/>
    <lineage>
        <taxon>Eukaryota</taxon>
        <taxon>Metazoa</taxon>
        <taxon>Ecdysozoa</taxon>
        <taxon>Arthropoda</taxon>
        <taxon>Hexapoda</taxon>
        <taxon>Insecta</taxon>
        <taxon>Pterygota</taxon>
        <taxon>Neoptera</taxon>
        <taxon>Endopterygota</taxon>
        <taxon>Coleoptera</taxon>
        <taxon>Polyphaga</taxon>
        <taxon>Cucujiformia</taxon>
        <taxon>Curculionidae</taxon>
        <taxon>Ceutorhynchinae</taxon>
        <taxon>Ceutorhynchus</taxon>
    </lineage>
</organism>
<evidence type="ECO:0000256" key="5">
    <source>
        <dbReference type="ARBA" id="ARBA00023295"/>
    </source>
</evidence>
<dbReference type="SUPFAM" id="SSF51445">
    <property type="entry name" value="(Trans)glycosidases"/>
    <property type="match status" value="1"/>
</dbReference>
<feature type="signal peptide" evidence="7">
    <location>
        <begin position="1"/>
        <end position="17"/>
    </location>
</feature>
<dbReference type="Pfam" id="PF00232">
    <property type="entry name" value="Glyco_hydro_1"/>
    <property type="match status" value="1"/>
</dbReference>
<evidence type="ECO:0000313" key="8">
    <source>
        <dbReference type="EMBL" id="CAG9765665.1"/>
    </source>
</evidence>
<evidence type="ECO:0008006" key="10">
    <source>
        <dbReference type="Google" id="ProtNLM"/>
    </source>
</evidence>
<evidence type="ECO:0000256" key="7">
    <source>
        <dbReference type="SAM" id="SignalP"/>
    </source>
</evidence>
<keyword evidence="3" id="KW-0378">Hydrolase</keyword>